<dbReference type="InterPro" id="IPR037131">
    <property type="entry name" value="Homeo_prospero_dom_sf"/>
</dbReference>
<sequence>MDSPTDLFDDSAPQIHTFAPTLNSSDLPGIHPQAGADRLTPAFRPPGFPLIHHLLQPGGGPRRIGGLLNTSLSTHRHLEDRNMEDDEGERDEHMEQRMEGGDEGAMEGKDNLLAVKKRHNDAALAAEWSQDILKVKRMKLENRQRDGETDEGGKQGGREGRRREREELKEQLEEARERLQALQEKVWRAFGEKHMAEEEKKRKRRNGSSGGVDGREDVGIMEEEDITEGMYDEEDTDGGEMEKESFSLLSESPFDSFHKRKDELQKDREGRMERGRGGGLHLDGVMEGSGLWLDCGGLVRGDWDIGIDDESEEGGQKFAQALKLELGSAVARVIDRVLRLYTEMTDFTPSSPPAAISFLPSDPGSDGGKEKAVNGGALPPRPLRRTEPSDLAMPLALQRSPDTRKAYPLLGPPLPTHLNPSHPNLSLHHPSLPRPPPLSHPPLLPPASQPKDHSSSSSFHPSSTSSSSSSSSFPAPPPPPPPPPPPLPLPLLHYSMQQLFSRSLHHPQLPHLPSSRKDYLNSDPFLEFSSHPSSHPTFPPLPLLGHLDPSLARHVHGGRERERVMRGDGGMRGGGGGMDGGELYLTAGGISFCQHGLSPCHLKKAKLMFFYTRYPSSNTLKTYFPDVKFNRCVTSQMIKWFSNFREFFYIQMERFARQAVREALTRLLRVGRDTELYRILNMHYNKSNIYQVPERFIEVAEVALREFYSAIWTGRDSDPCWKKGIYKIICKLDSPLPDAFRLPGCPVG</sequence>
<feature type="region of interest" description="Disordered" evidence="7">
    <location>
        <begin position="403"/>
        <end position="491"/>
    </location>
</feature>
<dbReference type="Ensembl" id="ENSACIT00000031866.1">
    <property type="protein sequence ID" value="ENSACIP00000031055.1"/>
    <property type="gene ID" value="ENSACIG00000024008.1"/>
</dbReference>
<keyword evidence="2" id="KW-0805">Transcription regulation</keyword>
<dbReference type="Gene3D" id="1.10.10.500">
    <property type="entry name" value="Homeo-prospero domain"/>
    <property type="match status" value="1"/>
</dbReference>
<feature type="compositionally biased region" description="Pro residues" evidence="7">
    <location>
        <begin position="432"/>
        <end position="448"/>
    </location>
</feature>
<dbReference type="GO" id="GO:0000978">
    <property type="term" value="F:RNA polymerase II cis-regulatory region sequence-specific DNA binding"/>
    <property type="evidence" value="ECO:0007669"/>
    <property type="project" value="TreeGrafter"/>
</dbReference>
<dbReference type="SUPFAM" id="SSF46689">
    <property type="entry name" value="Homeodomain-like"/>
    <property type="match status" value="1"/>
</dbReference>
<keyword evidence="10" id="KW-1185">Reference proteome</keyword>
<dbReference type="GO" id="GO:0048468">
    <property type="term" value="P:cell development"/>
    <property type="evidence" value="ECO:0007669"/>
    <property type="project" value="UniProtKB-ARBA"/>
</dbReference>
<dbReference type="GO" id="GO:0005634">
    <property type="term" value="C:nucleus"/>
    <property type="evidence" value="ECO:0007669"/>
    <property type="project" value="UniProtKB-SubCell"/>
</dbReference>
<feature type="compositionally biased region" description="Low complexity" evidence="7">
    <location>
        <begin position="417"/>
        <end position="430"/>
    </location>
</feature>
<proteinExistence type="predicted"/>
<evidence type="ECO:0000256" key="3">
    <source>
        <dbReference type="ARBA" id="ARBA00023125"/>
    </source>
</evidence>
<evidence type="ECO:0000259" key="8">
    <source>
        <dbReference type="PROSITE" id="PS51818"/>
    </source>
</evidence>
<comment type="subcellular location">
    <subcellularLocation>
        <location evidence="1">Nucleus</location>
    </subcellularLocation>
</comment>
<keyword evidence="6" id="KW-0539">Nucleus</keyword>
<keyword evidence="5" id="KW-0804">Transcription</keyword>
<dbReference type="InterPro" id="IPR009057">
    <property type="entry name" value="Homeodomain-like_sf"/>
</dbReference>
<dbReference type="AlphaFoldDB" id="A0A3Q0TA95"/>
<evidence type="ECO:0000256" key="2">
    <source>
        <dbReference type="ARBA" id="ARBA00023015"/>
    </source>
</evidence>
<feature type="region of interest" description="Disordered" evidence="7">
    <location>
        <begin position="78"/>
        <end position="106"/>
    </location>
</feature>
<dbReference type="OMA" id="DVGMMEE"/>
<feature type="region of interest" description="Disordered" evidence="7">
    <location>
        <begin position="1"/>
        <end position="40"/>
    </location>
</feature>
<dbReference type="GeneTree" id="ENSGT00940000154790"/>
<feature type="compositionally biased region" description="Low complexity" evidence="7">
    <location>
        <begin position="455"/>
        <end position="473"/>
    </location>
</feature>
<feature type="region of interest" description="Disordered" evidence="7">
    <location>
        <begin position="190"/>
        <end position="223"/>
    </location>
</feature>
<reference evidence="9" key="1">
    <citation type="submission" date="2025-08" db="UniProtKB">
        <authorList>
            <consortium name="Ensembl"/>
        </authorList>
    </citation>
    <scope>IDENTIFICATION</scope>
</reference>
<evidence type="ECO:0000256" key="7">
    <source>
        <dbReference type="SAM" id="MobiDB-lite"/>
    </source>
</evidence>
<reference evidence="9" key="2">
    <citation type="submission" date="2025-09" db="UniProtKB">
        <authorList>
            <consortium name="Ensembl"/>
        </authorList>
    </citation>
    <scope>IDENTIFICATION</scope>
</reference>
<evidence type="ECO:0000256" key="1">
    <source>
        <dbReference type="ARBA" id="ARBA00004123"/>
    </source>
</evidence>
<evidence type="ECO:0000256" key="6">
    <source>
        <dbReference type="ARBA" id="ARBA00023242"/>
    </source>
</evidence>
<dbReference type="Proteomes" id="UP000261340">
    <property type="component" value="Unplaced"/>
</dbReference>
<evidence type="ECO:0000313" key="9">
    <source>
        <dbReference type="Ensembl" id="ENSACIP00000031055.1"/>
    </source>
</evidence>
<dbReference type="InterPro" id="IPR023082">
    <property type="entry name" value="Homeo_prospero_dom"/>
</dbReference>
<feature type="domain" description="Prospero" evidence="8">
    <location>
        <begin position="594"/>
        <end position="748"/>
    </location>
</feature>
<evidence type="ECO:0000256" key="5">
    <source>
        <dbReference type="ARBA" id="ARBA00023163"/>
    </source>
</evidence>
<feature type="compositionally biased region" description="Basic and acidic residues" evidence="7">
    <location>
        <begin position="90"/>
        <end position="106"/>
    </location>
</feature>
<keyword evidence="3" id="KW-0238">DNA-binding</keyword>
<feature type="region of interest" description="Disordered" evidence="7">
    <location>
        <begin position="139"/>
        <end position="173"/>
    </location>
</feature>
<dbReference type="GO" id="GO:0007399">
    <property type="term" value="P:nervous system development"/>
    <property type="evidence" value="ECO:0007669"/>
    <property type="project" value="UniProtKB-ARBA"/>
</dbReference>
<evidence type="ECO:0000313" key="10">
    <source>
        <dbReference type="Proteomes" id="UP000261340"/>
    </source>
</evidence>
<dbReference type="InterPro" id="IPR039350">
    <property type="entry name" value="Prospero_homeodomain"/>
</dbReference>
<feature type="region of interest" description="Disordered" evidence="7">
    <location>
        <begin position="350"/>
        <end position="390"/>
    </location>
</feature>
<evidence type="ECO:0000256" key="4">
    <source>
        <dbReference type="ARBA" id="ARBA00023155"/>
    </source>
</evidence>
<dbReference type="Pfam" id="PF05044">
    <property type="entry name" value="HPD"/>
    <property type="match status" value="1"/>
</dbReference>
<feature type="compositionally biased region" description="Pro residues" evidence="7">
    <location>
        <begin position="474"/>
        <end position="489"/>
    </location>
</feature>
<protein>
    <submittedName>
        <fullName evidence="9">Prospero homeobox 3</fullName>
    </submittedName>
</protein>
<feature type="compositionally biased region" description="Basic and acidic residues" evidence="7">
    <location>
        <begin position="190"/>
        <end position="200"/>
    </location>
</feature>
<dbReference type="PROSITE" id="PS51818">
    <property type="entry name" value="HOMEO_PROSPERO"/>
    <property type="match status" value="1"/>
</dbReference>
<dbReference type="PANTHER" id="PTHR12198">
    <property type="entry name" value="HOMEOBOX PROTEIN PROSPERO/PROX-1/CEH-26"/>
    <property type="match status" value="1"/>
</dbReference>
<dbReference type="GO" id="GO:0001946">
    <property type="term" value="P:lymphangiogenesis"/>
    <property type="evidence" value="ECO:0007669"/>
    <property type="project" value="Ensembl"/>
</dbReference>
<name>A0A3Q0TA95_AMPCI</name>
<dbReference type="PANTHER" id="PTHR12198:SF11">
    <property type="entry name" value="PROSPERO HOMEOBOX 3"/>
    <property type="match status" value="1"/>
</dbReference>
<organism evidence="9 10">
    <name type="scientific">Amphilophus citrinellus</name>
    <name type="common">Midas cichlid</name>
    <name type="synonym">Cichlasoma citrinellum</name>
    <dbReference type="NCBI Taxonomy" id="61819"/>
    <lineage>
        <taxon>Eukaryota</taxon>
        <taxon>Metazoa</taxon>
        <taxon>Chordata</taxon>
        <taxon>Craniata</taxon>
        <taxon>Vertebrata</taxon>
        <taxon>Euteleostomi</taxon>
        <taxon>Actinopterygii</taxon>
        <taxon>Neopterygii</taxon>
        <taxon>Teleostei</taxon>
        <taxon>Neoteleostei</taxon>
        <taxon>Acanthomorphata</taxon>
        <taxon>Ovalentaria</taxon>
        <taxon>Cichlomorphae</taxon>
        <taxon>Cichliformes</taxon>
        <taxon>Cichlidae</taxon>
        <taxon>New World cichlids</taxon>
        <taxon>Cichlasomatinae</taxon>
        <taxon>Heroini</taxon>
        <taxon>Amphilophus</taxon>
    </lineage>
</organism>
<dbReference type="GO" id="GO:0000981">
    <property type="term" value="F:DNA-binding transcription factor activity, RNA polymerase II-specific"/>
    <property type="evidence" value="ECO:0007669"/>
    <property type="project" value="TreeGrafter"/>
</dbReference>
<accession>A0A3Q0TA95</accession>
<keyword evidence="4" id="KW-0371">Homeobox</keyword>